<dbReference type="PROSITE" id="PS50011">
    <property type="entry name" value="PROTEIN_KINASE_DOM"/>
    <property type="match status" value="1"/>
</dbReference>
<name>A0ABY9BPL7_VITVI</name>
<dbReference type="PANTHER" id="PTHR48014">
    <property type="entry name" value="SERINE/THREONINE-PROTEIN KINASE FRAY2"/>
    <property type="match status" value="1"/>
</dbReference>
<dbReference type="EMBL" id="CP126650">
    <property type="protein sequence ID" value="WJZ84625.1"/>
    <property type="molecule type" value="Genomic_DNA"/>
</dbReference>
<dbReference type="Pfam" id="PF00069">
    <property type="entry name" value="Pkinase"/>
    <property type="match status" value="1"/>
</dbReference>
<evidence type="ECO:0000313" key="4">
    <source>
        <dbReference type="Proteomes" id="UP001227230"/>
    </source>
</evidence>
<dbReference type="InterPro" id="IPR000719">
    <property type="entry name" value="Prot_kinase_dom"/>
</dbReference>
<proteinExistence type="inferred from homology"/>
<protein>
    <recommendedName>
        <fullName evidence="2">Protein kinase domain-containing protein</fullName>
    </recommendedName>
</protein>
<reference evidence="3 4" key="1">
    <citation type="journal article" date="2023" name="Hortic Res">
        <title>The complete reference genome for grapevine (Vitis vinifera L.) genetics and breeding.</title>
        <authorList>
            <person name="Shi X."/>
            <person name="Cao S."/>
            <person name="Wang X."/>
            <person name="Huang S."/>
            <person name="Wang Y."/>
            <person name="Liu Z."/>
            <person name="Liu W."/>
            <person name="Leng X."/>
            <person name="Peng Y."/>
            <person name="Wang N."/>
            <person name="Wang Y."/>
            <person name="Ma Z."/>
            <person name="Xu X."/>
            <person name="Zhang F."/>
            <person name="Xue H."/>
            <person name="Zhong H."/>
            <person name="Wang Y."/>
            <person name="Zhang K."/>
            <person name="Velt A."/>
            <person name="Avia K."/>
            <person name="Holtgrawe D."/>
            <person name="Grimplet J."/>
            <person name="Matus J.T."/>
            <person name="Ware D."/>
            <person name="Wu X."/>
            <person name="Wang H."/>
            <person name="Liu C."/>
            <person name="Fang Y."/>
            <person name="Rustenholz C."/>
            <person name="Cheng Z."/>
            <person name="Xiao H."/>
            <person name="Zhou Y."/>
        </authorList>
    </citation>
    <scope>NUCLEOTIDE SEQUENCE [LARGE SCALE GENOMIC DNA]</scope>
    <source>
        <strain evidence="4">cv. Pinot noir / PN40024</strain>
        <tissue evidence="3">Leaf</tissue>
    </source>
</reference>
<dbReference type="PANTHER" id="PTHR48014:SF3">
    <property type="entry name" value="PROTEIN KINASE DOMAIN-CONTAINING PROTEIN"/>
    <property type="match status" value="1"/>
</dbReference>
<evidence type="ECO:0000259" key="2">
    <source>
        <dbReference type="PROSITE" id="PS50011"/>
    </source>
</evidence>
<gene>
    <name evidence="3" type="ORF">VitviT2T_004222</name>
</gene>
<sequence>MAQEGGNDEEKWWLCIDKTGTLCRTKNVVSDPACMVIMEPNSGNQDWTNKYWTTHIIGAASGATVYKASFYPDFETLEALPDYETFVAIKVFKAKQTTEIQKLKQELQHSAFLAGHPHPNIIRIKTEFAVGDNLYVVMPFMAWGSLQSIISSRFPEGFPEECVRIALRETLKGLSYIHRMGQLHKNVDARYIFLCPYTPAIKLAFAASLYEQNTNFLGHGPSYAMPHCMWPAPEASLNYTSKADVWLVGITALQLGYGLRVANHNSMVAMVKNLRGNYPMEDQKFSKSFKHLVALCLDPNPSRRPQPDQLLRHRFFGNCQDVCYFSNMVKPPEQQNGRNLEVRRS</sequence>
<dbReference type="SUPFAM" id="SSF56112">
    <property type="entry name" value="Protein kinase-like (PK-like)"/>
    <property type="match status" value="1"/>
</dbReference>
<evidence type="ECO:0000313" key="3">
    <source>
        <dbReference type="EMBL" id="WJZ84625.1"/>
    </source>
</evidence>
<organism evidence="3 4">
    <name type="scientific">Vitis vinifera</name>
    <name type="common">Grape</name>
    <dbReference type="NCBI Taxonomy" id="29760"/>
    <lineage>
        <taxon>Eukaryota</taxon>
        <taxon>Viridiplantae</taxon>
        <taxon>Streptophyta</taxon>
        <taxon>Embryophyta</taxon>
        <taxon>Tracheophyta</taxon>
        <taxon>Spermatophyta</taxon>
        <taxon>Magnoliopsida</taxon>
        <taxon>eudicotyledons</taxon>
        <taxon>Gunneridae</taxon>
        <taxon>Pentapetalae</taxon>
        <taxon>rosids</taxon>
        <taxon>Vitales</taxon>
        <taxon>Vitaceae</taxon>
        <taxon>Viteae</taxon>
        <taxon>Vitis</taxon>
    </lineage>
</organism>
<feature type="domain" description="Protein kinase" evidence="2">
    <location>
        <begin position="51"/>
        <end position="316"/>
    </location>
</feature>
<comment type="similarity">
    <text evidence="1">Belongs to the protein kinase superfamily. STE Ser/Thr protein kinase family. STE20 subfamily.</text>
</comment>
<keyword evidence="4" id="KW-1185">Reference proteome</keyword>
<dbReference type="Proteomes" id="UP001227230">
    <property type="component" value="Chromosome 3"/>
</dbReference>
<dbReference type="InterPro" id="IPR047173">
    <property type="entry name" value="STRAD_A/B-like"/>
</dbReference>
<dbReference type="Gene3D" id="1.10.510.10">
    <property type="entry name" value="Transferase(Phosphotransferase) domain 1"/>
    <property type="match status" value="1"/>
</dbReference>
<accession>A0ABY9BPL7</accession>
<evidence type="ECO:0000256" key="1">
    <source>
        <dbReference type="ARBA" id="ARBA00008874"/>
    </source>
</evidence>
<dbReference type="InterPro" id="IPR011009">
    <property type="entry name" value="Kinase-like_dom_sf"/>
</dbReference>